<feature type="transmembrane region" description="Helical" evidence="6">
    <location>
        <begin position="378"/>
        <end position="398"/>
    </location>
</feature>
<dbReference type="Gene3D" id="1.10.3080.10">
    <property type="entry name" value="Clc chloride channel"/>
    <property type="match status" value="2"/>
</dbReference>
<accession>A0A915N6W9</accession>
<keyword evidence="2 6" id="KW-0812">Transmembrane</keyword>
<keyword evidence="5 6" id="KW-0472">Membrane</keyword>
<dbReference type="PRINTS" id="PR00762">
    <property type="entry name" value="CLCHANNEL"/>
</dbReference>
<dbReference type="PANTHER" id="PTHR45720:SF5">
    <property type="entry name" value="CHLORIDE CHANNEL PROTEIN"/>
    <property type="match status" value="1"/>
</dbReference>
<evidence type="ECO:0000256" key="2">
    <source>
        <dbReference type="ARBA" id="ARBA00022692"/>
    </source>
</evidence>
<dbReference type="InterPro" id="IPR014743">
    <property type="entry name" value="Cl-channel_core"/>
</dbReference>
<name>A0A915N6W9_MELJA</name>
<keyword evidence="4 6" id="KW-1133">Transmembrane helix</keyword>
<proteinExistence type="predicted"/>
<evidence type="ECO:0000256" key="4">
    <source>
        <dbReference type="ARBA" id="ARBA00022989"/>
    </source>
</evidence>
<reference evidence="8" key="1">
    <citation type="submission" date="2022-11" db="UniProtKB">
        <authorList>
            <consortium name="WormBaseParasite"/>
        </authorList>
    </citation>
    <scope>IDENTIFICATION</scope>
</reference>
<dbReference type="InterPro" id="IPR050970">
    <property type="entry name" value="Cl_channel_volt-gated"/>
</dbReference>
<feature type="transmembrane region" description="Helical" evidence="6">
    <location>
        <begin position="348"/>
        <end position="371"/>
    </location>
</feature>
<dbReference type="WBParaSite" id="scaffold7425_cov209.g12003">
    <property type="protein sequence ID" value="scaffold7425_cov209.g12003"/>
    <property type="gene ID" value="scaffold7425_cov209.g12003"/>
</dbReference>
<organism evidence="7 8">
    <name type="scientific">Meloidogyne javanica</name>
    <name type="common">Root-knot nematode worm</name>
    <dbReference type="NCBI Taxonomy" id="6303"/>
    <lineage>
        <taxon>Eukaryota</taxon>
        <taxon>Metazoa</taxon>
        <taxon>Ecdysozoa</taxon>
        <taxon>Nematoda</taxon>
        <taxon>Chromadorea</taxon>
        <taxon>Rhabditida</taxon>
        <taxon>Tylenchina</taxon>
        <taxon>Tylenchomorpha</taxon>
        <taxon>Tylenchoidea</taxon>
        <taxon>Meloidogynidae</taxon>
        <taxon>Meloidogyninae</taxon>
        <taxon>Meloidogyne</taxon>
        <taxon>Meloidogyne incognita group</taxon>
    </lineage>
</organism>
<dbReference type="GO" id="GO:0005247">
    <property type="term" value="F:voltage-gated chloride channel activity"/>
    <property type="evidence" value="ECO:0007669"/>
    <property type="project" value="TreeGrafter"/>
</dbReference>
<keyword evidence="7" id="KW-1185">Reference proteome</keyword>
<evidence type="ECO:0000256" key="6">
    <source>
        <dbReference type="SAM" id="Phobius"/>
    </source>
</evidence>
<dbReference type="GO" id="GO:0005886">
    <property type="term" value="C:plasma membrane"/>
    <property type="evidence" value="ECO:0007669"/>
    <property type="project" value="TreeGrafter"/>
</dbReference>
<protein>
    <submittedName>
        <fullName evidence="8">Chloride channel protein</fullName>
    </submittedName>
</protein>
<dbReference type="SUPFAM" id="SSF81340">
    <property type="entry name" value="Clc chloride channel"/>
    <property type="match status" value="1"/>
</dbReference>
<feature type="transmembrane region" description="Helical" evidence="6">
    <location>
        <begin position="63"/>
        <end position="84"/>
    </location>
</feature>
<evidence type="ECO:0000256" key="1">
    <source>
        <dbReference type="ARBA" id="ARBA00004141"/>
    </source>
</evidence>
<keyword evidence="3" id="KW-0677">Repeat</keyword>
<dbReference type="AlphaFoldDB" id="A0A915N6W9"/>
<dbReference type="PANTHER" id="PTHR45720">
    <property type="entry name" value="CHLORIDE CHANNEL PROTEIN 2"/>
    <property type="match status" value="1"/>
</dbReference>
<evidence type="ECO:0000256" key="3">
    <source>
        <dbReference type="ARBA" id="ARBA00022737"/>
    </source>
</evidence>
<dbReference type="Pfam" id="PF00654">
    <property type="entry name" value="Voltage_CLC"/>
    <property type="match status" value="2"/>
</dbReference>
<evidence type="ECO:0000313" key="8">
    <source>
        <dbReference type="WBParaSite" id="scaffold7425_cov209.g12003"/>
    </source>
</evidence>
<comment type="subcellular location">
    <subcellularLocation>
        <location evidence="1">Membrane</location>
        <topology evidence="1">Multi-pass membrane protein</topology>
    </subcellularLocation>
</comment>
<evidence type="ECO:0000313" key="7">
    <source>
        <dbReference type="Proteomes" id="UP000887561"/>
    </source>
</evidence>
<feature type="transmembrane region" description="Helical" evidence="6">
    <location>
        <begin position="316"/>
        <end position="336"/>
    </location>
</feature>
<dbReference type="Proteomes" id="UP000887561">
    <property type="component" value="Unplaced"/>
</dbReference>
<evidence type="ECO:0000256" key="5">
    <source>
        <dbReference type="ARBA" id="ARBA00023136"/>
    </source>
</evidence>
<dbReference type="InterPro" id="IPR001807">
    <property type="entry name" value="ClC"/>
</dbReference>
<sequence length="404" mass="43853">MGFDCLINSTSQPSSPIGDGTCLLSKDPEVLRECTSDEFKRPEETMAQDRAVLFDFARDYDKMLGFVSWVGYLGFFVTAAALVCKYISPQAIGSGIPEVKVIMNGFFLPNYLTMRTLVAKVLSLTLTLGSGLPVGKEASHLLSKLTKAWQSTAFFSNEGREIEILASGCSVGIACTFSSPAGAVLYGIECTHKYFAVKNYWRAFFATTCSALIFRFANAAIIPPHIAGTITAYYQTSFPNEVFLVEEIICFFTFRETLGDFIANCTMSLHNVSSSMGCSAKIIQRWTIDNWEREGPTDRSTALDGSMDATIFMPNVFPALIGYLFVNMVVMFPAGIRGVDGPQIYPGLYAVVGAAAYTGAVTHSLSIAVIVCETTGQLSPLLPVLVALMVANAVSSFLQPSIYE</sequence>